<dbReference type="Gene3D" id="3.10.450.240">
    <property type="match status" value="1"/>
</dbReference>
<feature type="transmembrane region" description="Helical" evidence="2">
    <location>
        <begin position="79"/>
        <end position="101"/>
    </location>
</feature>
<feature type="signal peptide" evidence="3">
    <location>
        <begin position="1"/>
        <end position="22"/>
    </location>
</feature>
<keyword evidence="2" id="KW-0812">Transmembrane</keyword>
<dbReference type="SUPFAM" id="SSF54427">
    <property type="entry name" value="NTF2-like"/>
    <property type="match status" value="1"/>
</dbReference>
<feature type="transmembrane region" description="Helical" evidence="2">
    <location>
        <begin position="108"/>
        <end position="126"/>
    </location>
</feature>
<dbReference type="InterPro" id="IPR032710">
    <property type="entry name" value="NTF2-like_dom_sf"/>
</dbReference>
<dbReference type="PANTHER" id="PTHR41542">
    <property type="entry name" value="BLL5807 PROTEIN"/>
    <property type="match status" value="1"/>
</dbReference>
<feature type="compositionally biased region" description="Low complexity" evidence="1">
    <location>
        <begin position="41"/>
        <end position="58"/>
    </location>
</feature>
<evidence type="ECO:0000256" key="2">
    <source>
        <dbReference type="SAM" id="Phobius"/>
    </source>
</evidence>
<protein>
    <submittedName>
        <fullName evidence="5">Tim44 domain-containing protein</fullName>
    </submittedName>
</protein>
<evidence type="ECO:0000313" key="5">
    <source>
        <dbReference type="EMBL" id="NWF47534.1"/>
    </source>
</evidence>
<evidence type="ECO:0000259" key="4">
    <source>
        <dbReference type="SMART" id="SM00978"/>
    </source>
</evidence>
<feature type="region of interest" description="Disordered" evidence="1">
    <location>
        <begin position="32"/>
        <end position="58"/>
    </location>
</feature>
<feature type="chain" id="PRO_5030787755" evidence="3">
    <location>
        <begin position="23"/>
        <end position="314"/>
    </location>
</feature>
<gene>
    <name evidence="5" type="ORF">F3K02_20100</name>
</gene>
<evidence type="ECO:0000256" key="1">
    <source>
        <dbReference type="SAM" id="MobiDB-lite"/>
    </source>
</evidence>
<dbReference type="Proteomes" id="UP000545507">
    <property type="component" value="Unassembled WGS sequence"/>
</dbReference>
<evidence type="ECO:0000313" key="6">
    <source>
        <dbReference type="Proteomes" id="UP000545507"/>
    </source>
</evidence>
<evidence type="ECO:0000256" key="3">
    <source>
        <dbReference type="SAM" id="SignalP"/>
    </source>
</evidence>
<dbReference type="RefSeq" id="WP_177137402.1">
    <property type="nucleotide sequence ID" value="NZ_VYGV01000016.1"/>
</dbReference>
<reference evidence="5 6" key="1">
    <citation type="submission" date="2019-09" db="EMBL/GenBank/DDBJ databases">
        <title>Hydrogenophaga aromatica sp. nov., isolated from a para-xylene-degrading enrichment culture.</title>
        <authorList>
            <person name="Tancsics A."/>
            <person name="Banerjee S."/>
        </authorList>
    </citation>
    <scope>NUCLEOTIDE SEQUENCE [LARGE SCALE GENOMIC DNA]</scope>
    <source>
        <strain evidence="5 6">D2P1</strain>
    </source>
</reference>
<keyword evidence="2" id="KW-0472">Membrane</keyword>
<dbReference type="SMART" id="SM00978">
    <property type="entry name" value="Tim44"/>
    <property type="match status" value="1"/>
</dbReference>
<proteinExistence type="predicted"/>
<dbReference type="EMBL" id="VYGV01000016">
    <property type="protein sequence ID" value="NWF47534.1"/>
    <property type="molecule type" value="Genomic_DNA"/>
</dbReference>
<accession>A0A7Y8KYZ9</accession>
<name>A0A7Y8KYZ9_9BURK</name>
<dbReference type="InterPro" id="IPR007379">
    <property type="entry name" value="Tim44-like_dom"/>
</dbReference>
<keyword evidence="6" id="KW-1185">Reference proteome</keyword>
<keyword evidence="3" id="KW-0732">Signal</keyword>
<sequence>MKKTLSLLAMVFAIGLSSVAMDAEARRIGSGKSFGMQRQSAPPAKAPNATPAQTPANAAAPAAAAGAPAAAAASTRSKWMGPIAGLAAGLGLAALASHLGFGEGLANMLMIGLLVMAAIAVVGFIMRKRAAAAQGGSGGMAYAGAGAAGSRPQTPSAFKTPMPDASNGAGYSQGGSMIGSALGGQAQTASVIPADFDVAAFVRNAKVNFIRLQAANDAGNLDDIRAFTTPEMFAEIQMDIRERNGATQETRVLDLEASVLEVAEEDAIYVVSTHFTGRVQEDGAEPEDINEVWHLTKPRQGSGGWVLAGIQQSA</sequence>
<organism evidence="5 6">
    <name type="scientific">Hydrogenophaga aromaticivorans</name>
    <dbReference type="NCBI Taxonomy" id="2610898"/>
    <lineage>
        <taxon>Bacteria</taxon>
        <taxon>Pseudomonadati</taxon>
        <taxon>Pseudomonadota</taxon>
        <taxon>Betaproteobacteria</taxon>
        <taxon>Burkholderiales</taxon>
        <taxon>Comamonadaceae</taxon>
        <taxon>Hydrogenophaga</taxon>
    </lineage>
</organism>
<dbReference type="PANTHER" id="PTHR41542:SF1">
    <property type="entry name" value="BLL5807 PROTEIN"/>
    <property type="match status" value="1"/>
</dbReference>
<keyword evidence="2" id="KW-1133">Transmembrane helix</keyword>
<comment type="caution">
    <text evidence="5">The sequence shown here is derived from an EMBL/GenBank/DDBJ whole genome shotgun (WGS) entry which is preliminary data.</text>
</comment>
<dbReference type="Pfam" id="PF04280">
    <property type="entry name" value="Tim44"/>
    <property type="match status" value="1"/>
</dbReference>
<dbReference type="AlphaFoldDB" id="A0A7Y8KYZ9"/>
<feature type="domain" description="Tim44-like" evidence="4">
    <location>
        <begin position="182"/>
        <end position="312"/>
    </location>
</feature>